<dbReference type="AlphaFoldDB" id="A0A679KJ72"/>
<dbReference type="InterPro" id="IPR037401">
    <property type="entry name" value="SnoaL-like"/>
</dbReference>
<dbReference type="SUPFAM" id="SSF54427">
    <property type="entry name" value="NTF2-like"/>
    <property type="match status" value="1"/>
</dbReference>
<protein>
    <recommendedName>
        <fullName evidence="1">SnoaL-like domain-containing protein</fullName>
    </recommendedName>
</protein>
<evidence type="ECO:0000259" key="1">
    <source>
        <dbReference type="Pfam" id="PF12680"/>
    </source>
</evidence>
<dbReference type="Pfam" id="PF12680">
    <property type="entry name" value="SnoaL_2"/>
    <property type="match status" value="1"/>
</dbReference>
<dbReference type="RefSeq" id="WP_026175736.1">
    <property type="nucleotide sequence ID" value="NZ_LR743511.1"/>
</dbReference>
<accession>A0A679KJ72</accession>
<name>A0A679KJ72_9HYPH</name>
<sequence>MSDTPKTDTGTDAAIVTAYLEASMVPDPERAAGYMAPGIEIVFTGGRVFRHPREVTAFNAGRYAWVKKRMERLDVVPGEGFTTVYSLGTLYGEWPDGTPFEGNRYVDRFTVRDGLIVTMEVWNDSAERLLTKHGVSA</sequence>
<dbReference type="EMBL" id="LR743511">
    <property type="protein sequence ID" value="CAA2145458.1"/>
    <property type="molecule type" value="Genomic_DNA"/>
</dbReference>
<organism evidence="2">
    <name type="scientific">Methylobacterium bullatum</name>
    <dbReference type="NCBI Taxonomy" id="570505"/>
    <lineage>
        <taxon>Bacteria</taxon>
        <taxon>Pseudomonadati</taxon>
        <taxon>Pseudomonadota</taxon>
        <taxon>Alphaproteobacteria</taxon>
        <taxon>Hyphomicrobiales</taxon>
        <taxon>Methylobacteriaceae</taxon>
        <taxon>Methylobacterium</taxon>
    </lineage>
</organism>
<evidence type="ECO:0000313" key="2">
    <source>
        <dbReference type="EMBL" id="CAA2145458.1"/>
    </source>
</evidence>
<proteinExistence type="predicted"/>
<reference evidence="2" key="1">
    <citation type="submission" date="2019-12" db="EMBL/GenBank/DDBJ databases">
        <authorList>
            <person name="Cremers G."/>
        </authorList>
    </citation>
    <scope>NUCLEOTIDE SEQUENCE</scope>
    <source>
        <strain evidence="2">Mbul2</strain>
    </source>
</reference>
<dbReference type="InterPro" id="IPR032710">
    <property type="entry name" value="NTF2-like_dom_sf"/>
</dbReference>
<gene>
    <name evidence="2" type="ORF">MBLL_04583</name>
</gene>
<dbReference type="Gene3D" id="3.10.450.50">
    <property type="match status" value="1"/>
</dbReference>
<feature type="domain" description="SnoaL-like" evidence="1">
    <location>
        <begin position="16"/>
        <end position="118"/>
    </location>
</feature>